<evidence type="ECO:0000259" key="6">
    <source>
        <dbReference type="PROSITE" id="PS51677"/>
    </source>
</evidence>
<name>B1WZQ0_CROS5</name>
<dbReference type="InterPro" id="IPR050248">
    <property type="entry name" value="Polysacc_deacetylase_ArnD"/>
</dbReference>
<feature type="coiled-coil region" evidence="3">
    <location>
        <begin position="115"/>
        <end position="142"/>
    </location>
</feature>
<dbReference type="KEGG" id="cyt:cce_1852"/>
<evidence type="ECO:0000256" key="1">
    <source>
        <dbReference type="ARBA" id="ARBA00022723"/>
    </source>
</evidence>
<keyword evidence="5" id="KW-0812">Transmembrane</keyword>
<dbReference type="eggNOG" id="COG0726">
    <property type="taxonomic scope" value="Bacteria"/>
</dbReference>
<protein>
    <submittedName>
        <fullName evidence="7">Polysaccharide deacetylase</fullName>
    </submittedName>
</protein>
<feature type="compositionally biased region" description="Low complexity" evidence="4">
    <location>
        <begin position="41"/>
        <end position="54"/>
    </location>
</feature>
<dbReference type="EMBL" id="CP000806">
    <property type="protein sequence ID" value="ACB51202.1"/>
    <property type="molecule type" value="Genomic_DNA"/>
</dbReference>
<keyword evidence="5" id="KW-0472">Membrane</keyword>
<dbReference type="PROSITE" id="PS51677">
    <property type="entry name" value="NODB"/>
    <property type="match status" value="1"/>
</dbReference>
<dbReference type="InterPro" id="IPR002509">
    <property type="entry name" value="NODB_dom"/>
</dbReference>
<dbReference type="HOGENOM" id="CLU_668546_0_0_3"/>
<evidence type="ECO:0000313" key="7">
    <source>
        <dbReference type="EMBL" id="ACB51202.1"/>
    </source>
</evidence>
<reference evidence="7 8" key="1">
    <citation type="journal article" date="2008" name="Proc. Natl. Acad. Sci. U.S.A.">
        <title>The genome of Cyanothece 51142, a unicellular diazotrophic cyanobacterium important in the marine nitrogen cycle.</title>
        <authorList>
            <person name="Welsh E.A."/>
            <person name="Liberton M."/>
            <person name="Stoeckel J."/>
            <person name="Loh T."/>
            <person name="Elvitigala T."/>
            <person name="Wang C."/>
            <person name="Wollam A."/>
            <person name="Fulton R.S."/>
            <person name="Clifton S.W."/>
            <person name="Jacobs J.M."/>
            <person name="Aurora R."/>
            <person name="Ghosh B.K."/>
            <person name="Sherman L.A."/>
            <person name="Smith R.D."/>
            <person name="Wilson R.K."/>
            <person name="Pakrasi H.B."/>
        </authorList>
    </citation>
    <scope>NUCLEOTIDE SEQUENCE [LARGE SCALE GENOMIC DNA]</scope>
    <source>
        <strain evidence="8">ATCC 51142 / BH68</strain>
    </source>
</reference>
<evidence type="ECO:0000256" key="2">
    <source>
        <dbReference type="ARBA" id="ARBA00022801"/>
    </source>
</evidence>
<dbReference type="GO" id="GO:0016810">
    <property type="term" value="F:hydrolase activity, acting on carbon-nitrogen (but not peptide) bonds"/>
    <property type="evidence" value="ECO:0007669"/>
    <property type="project" value="InterPro"/>
</dbReference>
<dbReference type="Gene3D" id="3.20.20.370">
    <property type="entry name" value="Glycoside hydrolase/deacetylase"/>
    <property type="match status" value="1"/>
</dbReference>
<evidence type="ECO:0000256" key="5">
    <source>
        <dbReference type="SAM" id="Phobius"/>
    </source>
</evidence>
<feature type="region of interest" description="Disordered" evidence="4">
    <location>
        <begin position="41"/>
        <end position="76"/>
    </location>
</feature>
<feature type="transmembrane region" description="Helical" evidence="5">
    <location>
        <begin position="12"/>
        <end position="34"/>
    </location>
</feature>
<organism evidence="7 8">
    <name type="scientific">Crocosphaera subtropica (strain ATCC 51142 / BH68)</name>
    <name type="common">Cyanothece sp. (strain ATCC 51142)</name>
    <dbReference type="NCBI Taxonomy" id="43989"/>
    <lineage>
        <taxon>Bacteria</taxon>
        <taxon>Bacillati</taxon>
        <taxon>Cyanobacteriota</taxon>
        <taxon>Cyanophyceae</taxon>
        <taxon>Oscillatoriophycideae</taxon>
        <taxon>Chroococcales</taxon>
        <taxon>Aphanothecaceae</taxon>
        <taxon>Crocosphaera</taxon>
        <taxon>Crocosphaera subtropica</taxon>
    </lineage>
</organism>
<evidence type="ECO:0000256" key="3">
    <source>
        <dbReference type="SAM" id="Coils"/>
    </source>
</evidence>
<keyword evidence="3" id="KW-0175">Coiled coil</keyword>
<dbReference type="GO" id="GO:0016020">
    <property type="term" value="C:membrane"/>
    <property type="evidence" value="ECO:0007669"/>
    <property type="project" value="TreeGrafter"/>
</dbReference>
<dbReference type="GO" id="GO:0046872">
    <property type="term" value="F:metal ion binding"/>
    <property type="evidence" value="ECO:0007669"/>
    <property type="project" value="UniProtKB-KW"/>
</dbReference>
<keyword evidence="8" id="KW-1185">Reference proteome</keyword>
<evidence type="ECO:0000256" key="4">
    <source>
        <dbReference type="SAM" id="MobiDB-lite"/>
    </source>
</evidence>
<dbReference type="GO" id="GO:0005975">
    <property type="term" value="P:carbohydrate metabolic process"/>
    <property type="evidence" value="ECO:0007669"/>
    <property type="project" value="InterPro"/>
</dbReference>
<dbReference type="Proteomes" id="UP000001203">
    <property type="component" value="Chromosome circular"/>
</dbReference>
<evidence type="ECO:0000313" key="8">
    <source>
        <dbReference type="Proteomes" id="UP000001203"/>
    </source>
</evidence>
<dbReference type="Pfam" id="PF01522">
    <property type="entry name" value="Polysacc_deac_1"/>
    <property type="match status" value="1"/>
</dbReference>
<accession>B1WZQ0</accession>
<dbReference type="SUPFAM" id="SSF88713">
    <property type="entry name" value="Glycoside hydrolase/deacetylase"/>
    <property type="match status" value="1"/>
</dbReference>
<dbReference type="STRING" id="43989.cce_1852"/>
<gene>
    <name evidence="7" type="ordered locus">cce_1852</name>
</gene>
<dbReference type="CDD" id="cd10917">
    <property type="entry name" value="CE4_NodB_like_6s_7s"/>
    <property type="match status" value="1"/>
</dbReference>
<proteinExistence type="predicted"/>
<dbReference type="PANTHER" id="PTHR10587">
    <property type="entry name" value="GLYCOSYL TRANSFERASE-RELATED"/>
    <property type="match status" value="1"/>
</dbReference>
<feature type="domain" description="NodB homology" evidence="6">
    <location>
        <begin position="210"/>
        <end position="402"/>
    </location>
</feature>
<keyword evidence="1" id="KW-0479">Metal-binding</keyword>
<dbReference type="InterPro" id="IPR011330">
    <property type="entry name" value="Glyco_hydro/deAcase_b/a-brl"/>
</dbReference>
<dbReference type="PANTHER" id="PTHR10587:SF133">
    <property type="entry name" value="CHITIN DEACETYLASE 1-RELATED"/>
    <property type="match status" value="1"/>
</dbReference>
<sequence>MIKIIMITKSDKIIIGFFVAIVLSAISGISFAFIKAGLSNNSTQSSSENEVNQNKDYQESKNIENNLSVIPPPRRKQTISTNQLLKQEEEKFIQASQYFNEADRLLTEARGQNNSQSAISLLNEAQKNLEQANNIMKEFEPNSPYHKSAQDYINYIPFYADSINQWKNYFTKLDSHQARNHPWEAITDNSNFIDLTYHNKQSVMAKAKKQSVVLTFDDGPSPQYTEPILDILRKYNVKATFFVVGSQVSQHCAIVQRIYSEGHEIGNHSYTHPWMGRISDEEQQQEIFQTQAIIENCIGSKPRWFRSPYASQNESTLKIAHQAGLNTALWTIDTEDWRKTSTTNSIIQKALNYNRNNIILMHDGVEPNPNFKHPSASLSRSNTVQSLDTIIQRLQDKGFQFVTISEAFSNY</sequence>
<keyword evidence="5" id="KW-1133">Transmembrane helix</keyword>
<keyword evidence="2" id="KW-0378">Hydrolase</keyword>
<dbReference type="AlphaFoldDB" id="B1WZQ0"/>